<evidence type="ECO:0000256" key="1">
    <source>
        <dbReference type="SAM" id="Phobius"/>
    </source>
</evidence>
<name>A0A0M6XPZ5_9RHOB</name>
<evidence type="ECO:0000313" key="2">
    <source>
        <dbReference type="EMBL" id="CTQ32968.1"/>
    </source>
</evidence>
<dbReference type="RefSeq" id="WP_055682424.1">
    <property type="nucleotide sequence ID" value="NZ_CXPG01000017.1"/>
</dbReference>
<sequence>MPTPSKLVAAVLFAALAWLVGDLIVRMVLEEGVRVGRFREILALGGLLVGWRYVGRETTGRTGKGTTMARGITAGIAGALILMMLALLLHSLGVMVLNSLDRKYNAIGQAGSAWMEFLWNDLQLVAHPAILIVLFGGGAVVGLVAGITGRVTR</sequence>
<feature type="transmembrane region" description="Helical" evidence="1">
    <location>
        <begin position="124"/>
        <end position="147"/>
    </location>
</feature>
<gene>
    <name evidence="2" type="ORF">JAN5088_01743</name>
</gene>
<keyword evidence="1" id="KW-0472">Membrane</keyword>
<accession>A0A0M6XPZ5</accession>
<dbReference type="OrthoDB" id="7869508at2"/>
<dbReference type="EMBL" id="CXPG01000017">
    <property type="protein sequence ID" value="CTQ32968.1"/>
    <property type="molecule type" value="Genomic_DNA"/>
</dbReference>
<feature type="transmembrane region" description="Helical" evidence="1">
    <location>
        <begin position="38"/>
        <end position="55"/>
    </location>
</feature>
<reference evidence="2 3" key="1">
    <citation type="submission" date="2015-07" db="EMBL/GenBank/DDBJ databases">
        <authorList>
            <person name="Noorani M."/>
        </authorList>
    </citation>
    <scope>NUCLEOTIDE SEQUENCE [LARGE SCALE GENOMIC DNA]</scope>
    <source>
        <strain evidence="2 3">CECT 5088</strain>
    </source>
</reference>
<dbReference type="STRING" id="282197.SAMN04488517_10786"/>
<keyword evidence="1" id="KW-0812">Transmembrane</keyword>
<keyword evidence="1" id="KW-1133">Transmembrane helix</keyword>
<proteinExistence type="predicted"/>
<protein>
    <submittedName>
        <fullName evidence="2">Uncharacterized protein</fullName>
    </submittedName>
</protein>
<keyword evidence="3" id="KW-1185">Reference proteome</keyword>
<organism evidence="2 3">
    <name type="scientific">Jannaschia rubra</name>
    <dbReference type="NCBI Taxonomy" id="282197"/>
    <lineage>
        <taxon>Bacteria</taxon>
        <taxon>Pseudomonadati</taxon>
        <taxon>Pseudomonadota</taxon>
        <taxon>Alphaproteobacteria</taxon>
        <taxon>Rhodobacterales</taxon>
        <taxon>Roseobacteraceae</taxon>
        <taxon>Jannaschia</taxon>
    </lineage>
</organism>
<dbReference type="AlphaFoldDB" id="A0A0M6XPZ5"/>
<evidence type="ECO:0000313" key="3">
    <source>
        <dbReference type="Proteomes" id="UP000048908"/>
    </source>
</evidence>
<dbReference type="InterPro" id="IPR047784">
    <property type="entry name" value="TrgA"/>
</dbReference>
<dbReference type="Proteomes" id="UP000048908">
    <property type="component" value="Unassembled WGS sequence"/>
</dbReference>
<feature type="transmembrane region" description="Helical" evidence="1">
    <location>
        <begin position="76"/>
        <end position="97"/>
    </location>
</feature>
<dbReference type="NCBIfam" id="NF033773">
    <property type="entry name" value="tellur_TrgA"/>
    <property type="match status" value="1"/>
</dbReference>